<evidence type="ECO:0000313" key="4">
    <source>
        <dbReference type="Ensembl" id="ENSMMDP00005013797.1"/>
    </source>
</evidence>
<evidence type="ECO:0000256" key="1">
    <source>
        <dbReference type="ARBA" id="ARBA00006926"/>
    </source>
</evidence>
<comment type="similarity">
    <text evidence="1">Belongs to the glutathione peroxidase family.</text>
</comment>
<evidence type="ECO:0008006" key="6">
    <source>
        <dbReference type="Google" id="ProtNLM"/>
    </source>
</evidence>
<dbReference type="Ensembl" id="ENSMMDT00005014191.1">
    <property type="protein sequence ID" value="ENSMMDP00005013797.1"/>
    <property type="gene ID" value="ENSMMDG00005007156.1"/>
</dbReference>
<dbReference type="InterPro" id="IPR000889">
    <property type="entry name" value="Glutathione_peroxidase"/>
</dbReference>
<dbReference type="AlphaFoldDB" id="A0A667XF56"/>
<reference evidence="4" key="2">
    <citation type="submission" date="2025-08" db="UniProtKB">
        <authorList>
            <consortium name="Ensembl"/>
        </authorList>
    </citation>
    <scope>IDENTIFICATION</scope>
</reference>
<protein>
    <recommendedName>
        <fullName evidence="6">Glutathione peroxidase</fullName>
    </recommendedName>
</protein>
<evidence type="ECO:0000256" key="3">
    <source>
        <dbReference type="ARBA" id="ARBA00023002"/>
    </source>
</evidence>
<keyword evidence="5" id="KW-1185">Reference proteome</keyword>
<proteinExistence type="inferred from homology"/>
<dbReference type="GO" id="GO:0004601">
    <property type="term" value="F:peroxidase activity"/>
    <property type="evidence" value="ECO:0007669"/>
    <property type="project" value="UniProtKB-KW"/>
</dbReference>
<name>A0A667XF56_9TELE</name>
<dbReference type="InParanoid" id="A0A667XF56"/>
<reference evidence="4" key="3">
    <citation type="submission" date="2025-09" db="UniProtKB">
        <authorList>
            <consortium name="Ensembl"/>
        </authorList>
    </citation>
    <scope>IDENTIFICATION</scope>
</reference>
<dbReference type="InterPro" id="IPR036249">
    <property type="entry name" value="Thioredoxin-like_sf"/>
</dbReference>
<keyword evidence="3" id="KW-0560">Oxidoreductase</keyword>
<evidence type="ECO:0000313" key="5">
    <source>
        <dbReference type="Proteomes" id="UP000472263"/>
    </source>
</evidence>
<dbReference type="GO" id="GO:0006979">
    <property type="term" value="P:response to oxidative stress"/>
    <property type="evidence" value="ECO:0007669"/>
    <property type="project" value="InterPro"/>
</dbReference>
<evidence type="ECO:0000256" key="2">
    <source>
        <dbReference type="ARBA" id="ARBA00022559"/>
    </source>
</evidence>
<keyword evidence="2" id="KW-0575">Peroxidase</keyword>
<dbReference type="GeneTree" id="ENSGT00940000177206"/>
<dbReference type="SUPFAM" id="SSF52833">
    <property type="entry name" value="Thioredoxin-like"/>
    <property type="match status" value="1"/>
</dbReference>
<dbReference type="Proteomes" id="UP000472263">
    <property type="component" value="Chromosome 19"/>
</dbReference>
<organism evidence="4 5">
    <name type="scientific">Myripristis murdjan</name>
    <name type="common">pinecone soldierfish</name>
    <dbReference type="NCBI Taxonomy" id="586833"/>
    <lineage>
        <taxon>Eukaryota</taxon>
        <taxon>Metazoa</taxon>
        <taxon>Chordata</taxon>
        <taxon>Craniata</taxon>
        <taxon>Vertebrata</taxon>
        <taxon>Euteleostomi</taxon>
        <taxon>Actinopterygii</taxon>
        <taxon>Neopterygii</taxon>
        <taxon>Teleostei</taxon>
        <taxon>Neoteleostei</taxon>
        <taxon>Acanthomorphata</taxon>
        <taxon>Holocentriformes</taxon>
        <taxon>Holocentridae</taxon>
        <taxon>Myripristis</taxon>
    </lineage>
</organism>
<sequence>FVTDSISNVILLTFSVHYFRSQCDVGLLSVPSMADKSIYDFCAETLDGEFVPLSNYRGKVLLIVNLATF</sequence>
<dbReference type="PROSITE" id="PS51355">
    <property type="entry name" value="GLUTATHIONE_PEROXID_3"/>
    <property type="match status" value="1"/>
</dbReference>
<accession>A0A667XF56</accession>
<reference evidence="4" key="1">
    <citation type="submission" date="2019-06" db="EMBL/GenBank/DDBJ databases">
        <authorList>
            <consortium name="Wellcome Sanger Institute Data Sharing"/>
        </authorList>
    </citation>
    <scope>NUCLEOTIDE SEQUENCE [LARGE SCALE GENOMIC DNA]</scope>
</reference>
<dbReference type="Gene3D" id="3.40.30.10">
    <property type="entry name" value="Glutaredoxin"/>
    <property type="match status" value="1"/>
</dbReference>